<dbReference type="PROSITE" id="PS50883">
    <property type="entry name" value="EAL"/>
    <property type="match status" value="1"/>
</dbReference>
<accession>A0A6L9MWW7</accession>
<dbReference type="GO" id="GO:0005524">
    <property type="term" value="F:ATP binding"/>
    <property type="evidence" value="ECO:0007669"/>
    <property type="project" value="InterPro"/>
</dbReference>
<dbReference type="InterPro" id="IPR035919">
    <property type="entry name" value="EAL_sf"/>
</dbReference>
<dbReference type="PANTHER" id="PTHR33121">
    <property type="entry name" value="CYCLIC DI-GMP PHOSPHODIESTERASE PDEF"/>
    <property type="match status" value="1"/>
</dbReference>
<dbReference type="GO" id="GO:0007165">
    <property type="term" value="P:signal transduction"/>
    <property type="evidence" value="ECO:0007669"/>
    <property type="project" value="InterPro"/>
</dbReference>
<dbReference type="SUPFAM" id="SSF141868">
    <property type="entry name" value="EAL domain-like"/>
    <property type="match status" value="1"/>
</dbReference>
<dbReference type="CDD" id="cd06225">
    <property type="entry name" value="HAMP"/>
    <property type="match status" value="1"/>
</dbReference>
<evidence type="ECO:0000313" key="6">
    <source>
        <dbReference type="Proteomes" id="UP000478837"/>
    </source>
</evidence>
<dbReference type="InterPro" id="IPR000160">
    <property type="entry name" value="GGDEF_dom"/>
</dbReference>
<dbReference type="InterPro" id="IPR001633">
    <property type="entry name" value="EAL_dom"/>
</dbReference>
<feature type="domain" description="GGDEF" evidence="4">
    <location>
        <begin position="379"/>
        <end position="505"/>
    </location>
</feature>
<dbReference type="CDD" id="cd01948">
    <property type="entry name" value="EAL"/>
    <property type="match status" value="1"/>
</dbReference>
<dbReference type="RefSeq" id="WP_163112485.1">
    <property type="nucleotide sequence ID" value="NZ_JAAAWP010000010.1"/>
</dbReference>
<dbReference type="GO" id="GO:0140359">
    <property type="term" value="F:ABC-type transporter activity"/>
    <property type="evidence" value="ECO:0007669"/>
    <property type="project" value="InterPro"/>
</dbReference>
<proteinExistence type="predicted"/>
<dbReference type="SUPFAM" id="SSF55073">
    <property type="entry name" value="Nucleotide cyclase"/>
    <property type="match status" value="1"/>
</dbReference>
<dbReference type="Pfam" id="PF00990">
    <property type="entry name" value="GGDEF"/>
    <property type="match status" value="1"/>
</dbReference>
<dbReference type="Gene3D" id="3.20.20.450">
    <property type="entry name" value="EAL domain"/>
    <property type="match status" value="1"/>
</dbReference>
<dbReference type="InterPro" id="IPR029787">
    <property type="entry name" value="Nucleotide_cyclase"/>
</dbReference>
<evidence type="ECO:0000313" key="5">
    <source>
        <dbReference type="EMBL" id="NDW22749.1"/>
    </source>
</evidence>
<dbReference type="SMART" id="SM00267">
    <property type="entry name" value="GGDEF"/>
    <property type="match status" value="1"/>
</dbReference>
<dbReference type="SUPFAM" id="SSF158472">
    <property type="entry name" value="HAMP domain-like"/>
    <property type="match status" value="1"/>
</dbReference>
<dbReference type="NCBIfam" id="TIGR00254">
    <property type="entry name" value="GGDEF"/>
    <property type="match status" value="1"/>
</dbReference>
<dbReference type="InterPro" id="IPR003660">
    <property type="entry name" value="HAMP_dom"/>
</dbReference>
<evidence type="ECO:0000259" key="3">
    <source>
        <dbReference type="PROSITE" id="PS50885"/>
    </source>
</evidence>
<dbReference type="GO" id="GO:0071111">
    <property type="term" value="F:cyclic-guanylate-specific phosphodiesterase activity"/>
    <property type="evidence" value="ECO:0007669"/>
    <property type="project" value="InterPro"/>
</dbReference>
<dbReference type="Gene3D" id="6.10.340.10">
    <property type="match status" value="1"/>
</dbReference>
<dbReference type="PROSITE" id="PS50887">
    <property type="entry name" value="GGDEF"/>
    <property type="match status" value="1"/>
</dbReference>
<dbReference type="Pfam" id="PF00563">
    <property type="entry name" value="EAL"/>
    <property type="match status" value="1"/>
</dbReference>
<evidence type="ECO:0000259" key="2">
    <source>
        <dbReference type="PROSITE" id="PS50883"/>
    </source>
</evidence>
<dbReference type="SMART" id="SM00052">
    <property type="entry name" value="EAL"/>
    <property type="match status" value="1"/>
</dbReference>
<reference evidence="5 6" key="1">
    <citation type="submission" date="2020-01" db="EMBL/GenBank/DDBJ databases">
        <title>Genomes of bacteria type strains.</title>
        <authorList>
            <person name="Chen J."/>
            <person name="Zhu S."/>
            <person name="Yang J."/>
        </authorList>
    </citation>
    <scope>NUCLEOTIDE SEQUENCE [LARGE SCALE GENOMIC DNA]</scope>
    <source>
        <strain evidence="5 6">LMG 22958</strain>
    </source>
</reference>
<evidence type="ECO:0000256" key="1">
    <source>
        <dbReference type="SAM" id="Phobius"/>
    </source>
</evidence>
<dbReference type="GO" id="GO:0016020">
    <property type="term" value="C:membrane"/>
    <property type="evidence" value="ECO:0007669"/>
    <property type="project" value="UniProtKB-SubCell"/>
</dbReference>
<name>A0A6L9MWW7_9ALTE</name>
<keyword evidence="1" id="KW-0472">Membrane</keyword>
<dbReference type="Gene3D" id="3.30.70.270">
    <property type="match status" value="1"/>
</dbReference>
<feature type="domain" description="EAL" evidence="2">
    <location>
        <begin position="513"/>
        <end position="768"/>
    </location>
</feature>
<sequence>MKSYSLNQHVFRLSAGLVLLSTVAILFSVWSSTTEHAKRELAESLEVARYVVAEVFSNREEQLFTNASVLTDDFGFKSAVASQDNATIASTLENHGNRVGADVMALLTLSGDITSSTSDGLLPGQQFPHPQLVDNALKQGGDNAFIVLNNELYQVLLLLVEAPNPIAIAAIGFKIDAPVLERLKSITLSEVAIIAKKNDSIIFKQSTLSEEQDNVKRVNGVEGISWLSFIPSDQSQYITQDIPLFSGNDTKITLELSESAETLFTEFATLQKQISIIAALLLAASLIIAALFAKRISRPLGRLSKISQEIAAGFYNHKTFVTSHTTEIAALSDSFQSMQSNIQMREEQIQYQATHDLLTGLSNRYHITEILNNKFKHNETLQVIGINILGFRNVNDVFGYQNGDLCLHTLAGRLSALGGVTARLNGGEFLWIPTNPLINEEIASVQAELAAPIQAENVVITLRLSLGVLKCPEDANDALTLLKRLAITLDHARHLPTHRVHYSANFDAEYTRRISIITELKLALSKDSPELSLVYQPKLDLTTNTVSHAEALMRWNSEKLGFVGPDEFILIAEQAGLIGAVTEWVIKRAINDTKNLLQSDVDVCVAINLSAKDILNKTLLSDIKSQIVQAGLTASQLAFEITESDLVSDAEGVYSELALYRDAGFALAIDDFGTGYSSLSYLKSLPVNELKIDKSFVLNLDKNQSDQQIVKTIIDLAHNFDLKVIAEGVETQGSLALLQKWGCNYAQGYLLSRPVPVESFIQWYKDNINTDWFSL</sequence>
<gene>
    <name evidence="5" type="ORF">GTW09_14565</name>
</gene>
<dbReference type="EMBL" id="JAAAWP010000010">
    <property type="protein sequence ID" value="NDW22749.1"/>
    <property type="molecule type" value="Genomic_DNA"/>
</dbReference>
<dbReference type="Pfam" id="PF00672">
    <property type="entry name" value="HAMP"/>
    <property type="match status" value="1"/>
</dbReference>
<dbReference type="CDD" id="cd01949">
    <property type="entry name" value="GGDEF"/>
    <property type="match status" value="1"/>
</dbReference>
<feature type="domain" description="HAMP" evidence="3">
    <location>
        <begin position="294"/>
        <end position="347"/>
    </location>
</feature>
<evidence type="ECO:0000259" key="4">
    <source>
        <dbReference type="PROSITE" id="PS50887"/>
    </source>
</evidence>
<dbReference type="AlphaFoldDB" id="A0A6L9MWW7"/>
<keyword evidence="1" id="KW-0812">Transmembrane</keyword>
<dbReference type="Proteomes" id="UP000478837">
    <property type="component" value="Unassembled WGS sequence"/>
</dbReference>
<protein>
    <submittedName>
        <fullName evidence="5">EAL domain-containing protein</fullName>
    </submittedName>
</protein>
<dbReference type="PANTHER" id="PTHR33121:SF19">
    <property type="entry name" value="CYCLIC DI-GMP PHOSPHODIESTERASE PA2567"/>
    <property type="match status" value="1"/>
</dbReference>
<keyword evidence="6" id="KW-1185">Reference proteome</keyword>
<keyword evidence="1" id="KW-1133">Transmembrane helix</keyword>
<dbReference type="InterPro" id="IPR043128">
    <property type="entry name" value="Rev_trsase/Diguanyl_cyclase"/>
</dbReference>
<dbReference type="PROSITE" id="PS50885">
    <property type="entry name" value="HAMP"/>
    <property type="match status" value="1"/>
</dbReference>
<comment type="caution">
    <text evidence="5">The sequence shown here is derived from an EMBL/GenBank/DDBJ whole genome shotgun (WGS) entry which is preliminary data.</text>
</comment>
<dbReference type="InterPro" id="IPR050706">
    <property type="entry name" value="Cyclic-di-GMP_PDE-like"/>
</dbReference>
<organism evidence="5 6">
    <name type="scientific">Alteromonas hispanica</name>
    <dbReference type="NCBI Taxonomy" id="315421"/>
    <lineage>
        <taxon>Bacteria</taxon>
        <taxon>Pseudomonadati</taxon>
        <taxon>Pseudomonadota</taxon>
        <taxon>Gammaproteobacteria</taxon>
        <taxon>Alteromonadales</taxon>
        <taxon>Alteromonadaceae</taxon>
        <taxon>Alteromonas/Salinimonas group</taxon>
        <taxon>Alteromonas</taxon>
    </lineage>
</organism>
<dbReference type="SMART" id="SM00304">
    <property type="entry name" value="HAMP"/>
    <property type="match status" value="1"/>
</dbReference>
<feature type="transmembrane region" description="Helical" evidence="1">
    <location>
        <begin position="274"/>
        <end position="293"/>
    </location>
</feature>